<keyword evidence="1" id="KW-0328">Glycosyltransferase</keyword>
<dbReference type="Pfam" id="PF13692">
    <property type="entry name" value="Glyco_trans_1_4"/>
    <property type="match status" value="1"/>
</dbReference>
<protein>
    <submittedName>
        <fullName evidence="4">Glycosyltransferase involved in cell wall biosynthesis</fullName>
    </submittedName>
</protein>
<dbReference type="PANTHER" id="PTHR12526">
    <property type="entry name" value="GLYCOSYLTRANSFERASE"/>
    <property type="match status" value="1"/>
</dbReference>
<evidence type="ECO:0000256" key="2">
    <source>
        <dbReference type="ARBA" id="ARBA00022679"/>
    </source>
</evidence>
<accession>A0A4Y8X327</accession>
<evidence type="ECO:0000313" key="4">
    <source>
        <dbReference type="EMBL" id="MBB4883290.1"/>
    </source>
</evidence>
<dbReference type="PANTHER" id="PTHR12526:SF510">
    <property type="entry name" value="D-INOSITOL 3-PHOSPHATE GLYCOSYLTRANSFERASE"/>
    <property type="match status" value="1"/>
</dbReference>
<dbReference type="Gene3D" id="3.40.50.2000">
    <property type="entry name" value="Glycogen Phosphorylase B"/>
    <property type="match status" value="2"/>
</dbReference>
<feature type="domain" description="Glycosyltransferase subfamily 4-like N-terminal" evidence="3">
    <location>
        <begin position="14"/>
        <end position="142"/>
    </location>
</feature>
<sequence>MTGRIWILANQGEVGGGEVMLHHLATSLRELGRDVGVVAPAHPAETADRLAADGFDVVRVGGPGRLGYLRALRAWDRGRGDDDVAWCNGLLPATALAGRPRRIVHLHQVPEKPLLRVFSALARPGALAVLAPSRFAADRIRGARVLHNWVPGPTTPQAGRARDADEPVTVGFLGRLSEDKGIVTLLEAAALLRKTDPGAFVFRVAGESRFVAEDEAERLATALKAAGEDVQVLGWQDTSEFLSSVDVLAVPSQWAEVFGLVTAEAMAAGVPVVASDAGAVPEVVGSEHPFVFPQQDAAALADRLQAVRAGDLGAVAHSQRRRWASLFSPEAGRAAVAELLDDLSL</sequence>
<comment type="caution">
    <text evidence="4">The sequence shown here is derived from an EMBL/GenBank/DDBJ whole genome shotgun (WGS) entry which is preliminary data.</text>
</comment>
<dbReference type="AlphaFoldDB" id="A0A4Y8X327"/>
<gene>
    <name evidence="4" type="ORF">BJ976_001641</name>
</gene>
<evidence type="ECO:0000313" key="5">
    <source>
        <dbReference type="Proteomes" id="UP000560081"/>
    </source>
</evidence>
<organism evidence="4 5">
    <name type="scientific">Micrococcus flavus</name>
    <dbReference type="NCBI Taxonomy" id="384602"/>
    <lineage>
        <taxon>Bacteria</taxon>
        <taxon>Bacillati</taxon>
        <taxon>Actinomycetota</taxon>
        <taxon>Actinomycetes</taxon>
        <taxon>Micrococcales</taxon>
        <taxon>Micrococcaceae</taxon>
        <taxon>Micrococcus</taxon>
    </lineage>
</organism>
<dbReference type="RefSeq" id="WP_135029010.1">
    <property type="nucleotide sequence ID" value="NZ_BMLA01000002.1"/>
</dbReference>
<proteinExistence type="predicted"/>
<dbReference type="OrthoDB" id="6286688at2"/>
<keyword evidence="2 4" id="KW-0808">Transferase</keyword>
<reference evidence="4 5" key="1">
    <citation type="submission" date="2020-08" db="EMBL/GenBank/DDBJ databases">
        <title>Sequencing the genomes of 1000 actinobacteria strains.</title>
        <authorList>
            <person name="Klenk H.-P."/>
        </authorList>
    </citation>
    <scope>NUCLEOTIDE SEQUENCE [LARGE SCALE GENOMIC DNA]</scope>
    <source>
        <strain evidence="4 5">DSM 19079</strain>
    </source>
</reference>
<dbReference type="InterPro" id="IPR028098">
    <property type="entry name" value="Glyco_trans_4-like_N"/>
</dbReference>
<dbReference type="SUPFAM" id="SSF53756">
    <property type="entry name" value="UDP-Glycosyltransferase/glycogen phosphorylase"/>
    <property type="match status" value="1"/>
</dbReference>
<dbReference type="GO" id="GO:0016757">
    <property type="term" value="F:glycosyltransferase activity"/>
    <property type="evidence" value="ECO:0007669"/>
    <property type="project" value="UniProtKB-KW"/>
</dbReference>
<evidence type="ECO:0000259" key="3">
    <source>
        <dbReference type="Pfam" id="PF13439"/>
    </source>
</evidence>
<dbReference type="EMBL" id="JACHMC010000001">
    <property type="protein sequence ID" value="MBB4883290.1"/>
    <property type="molecule type" value="Genomic_DNA"/>
</dbReference>
<dbReference type="Proteomes" id="UP000560081">
    <property type="component" value="Unassembled WGS sequence"/>
</dbReference>
<evidence type="ECO:0000256" key="1">
    <source>
        <dbReference type="ARBA" id="ARBA00022676"/>
    </source>
</evidence>
<name>A0A4Y8X327_9MICC</name>
<dbReference type="CDD" id="cd03801">
    <property type="entry name" value="GT4_PimA-like"/>
    <property type="match status" value="1"/>
</dbReference>
<dbReference type="Pfam" id="PF13439">
    <property type="entry name" value="Glyco_transf_4"/>
    <property type="match status" value="1"/>
</dbReference>
<keyword evidence="5" id="KW-1185">Reference proteome</keyword>